<sequence length="180" mass="20200">MAISQSEYRLECEINSKAVVEMNKNLKCLVMRLWLSAPSMNPKAEIVLLLNSRVPGKSSAHKGLMPFSGSSPVPVFDSKTTKPALVHDVPEKPKTAQVRGAATANAQPHDLSRGIHPTNRGYLKHMEWQQVLCKQDGKLVWQKRSVDRVLFYLTVGLVIFGTAFVGYRTFMMTFPQKKKD</sequence>
<dbReference type="EMBL" id="JAEAOA010002223">
    <property type="protein sequence ID" value="KAK3597136.1"/>
    <property type="molecule type" value="Genomic_DNA"/>
</dbReference>
<dbReference type="InterPro" id="IPR039297">
    <property type="entry name" value="COX7a"/>
</dbReference>
<reference evidence="7" key="1">
    <citation type="journal article" date="2021" name="Genome Biol. Evol.">
        <title>A High-Quality Reference Genome for a Parasitic Bivalve with Doubly Uniparental Inheritance (Bivalvia: Unionida).</title>
        <authorList>
            <person name="Smith C.H."/>
        </authorList>
    </citation>
    <scope>NUCLEOTIDE SEQUENCE</scope>
    <source>
        <strain evidence="7">CHS0354</strain>
    </source>
</reference>
<organism evidence="7 8">
    <name type="scientific">Potamilus streckersoni</name>
    <dbReference type="NCBI Taxonomy" id="2493646"/>
    <lineage>
        <taxon>Eukaryota</taxon>
        <taxon>Metazoa</taxon>
        <taxon>Spiralia</taxon>
        <taxon>Lophotrochozoa</taxon>
        <taxon>Mollusca</taxon>
        <taxon>Bivalvia</taxon>
        <taxon>Autobranchia</taxon>
        <taxon>Heteroconchia</taxon>
        <taxon>Palaeoheterodonta</taxon>
        <taxon>Unionida</taxon>
        <taxon>Unionoidea</taxon>
        <taxon>Unionidae</taxon>
        <taxon>Ambleminae</taxon>
        <taxon>Lampsilini</taxon>
        <taxon>Potamilus</taxon>
    </lineage>
</organism>
<dbReference type="Proteomes" id="UP001195483">
    <property type="component" value="Unassembled WGS sequence"/>
</dbReference>
<keyword evidence="3" id="KW-0999">Mitochondrion inner membrane</keyword>
<keyword evidence="6" id="KW-1133">Transmembrane helix</keyword>
<dbReference type="InterPro" id="IPR036539">
    <property type="entry name" value="Cyt_c_oxidase_su7a_sf"/>
</dbReference>
<reference evidence="7" key="2">
    <citation type="journal article" date="2021" name="Genome Biol. Evol.">
        <title>Developing a high-quality reference genome for a parasitic bivalve with doubly uniparental inheritance (Bivalvia: Unionida).</title>
        <authorList>
            <person name="Smith C.H."/>
        </authorList>
    </citation>
    <scope>NUCLEOTIDE SEQUENCE</scope>
    <source>
        <strain evidence="7">CHS0354</strain>
        <tissue evidence="7">Mantle</tissue>
    </source>
</reference>
<evidence type="ECO:0000313" key="8">
    <source>
        <dbReference type="Proteomes" id="UP001195483"/>
    </source>
</evidence>
<reference evidence="7" key="3">
    <citation type="submission" date="2023-05" db="EMBL/GenBank/DDBJ databases">
        <authorList>
            <person name="Smith C.H."/>
        </authorList>
    </citation>
    <scope>NUCLEOTIDE SEQUENCE</scope>
    <source>
        <strain evidence="7">CHS0354</strain>
        <tissue evidence="7">Mantle</tissue>
    </source>
</reference>
<dbReference type="GO" id="GO:0006123">
    <property type="term" value="P:mitochondrial electron transport, cytochrome c to oxygen"/>
    <property type="evidence" value="ECO:0007669"/>
    <property type="project" value="InterPro"/>
</dbReference>
<feature type="transmembrane region" description="Helical" evidence="6">
    <location>
        <begin position="149"/>
        <end position="170"/>
    </location>
</feature>
<evidence type="ECO:0000313" key="7">
    <source>
        <dbReference type="EMBL" id="KAK3597136.1"/>
    </source>
</evidence>
<evidence type="ECO:0000256" key="5">
    <source>
        <dbReference type="ARBA" id="ARBA00023136"/>
    </source>
</evidence>
<accession>A0AAE0W0P2</accession>
<name>A0AAE0W0P2_9BIVA</name>
<proteinExistence type="inferred from homology"/>
<evidence type="ECO:0000256" key="1">
    <source>
        <dbReference type="ARBA" id="ARBA00004273"/>
    </source>
</evidence>
<dbReference type="AlphaFoldDB" id="A0AAE0W0P2"/>
<dbReference type="GO" id="GO:0045277">
    <property type="term" value="C:respiratory chain complex IV"/>
    <property type="evidence" value="ECO:0007669"/>
    <property type="project" value="InterPro"/>
</dbReference>
<comment type="subcellular location">
    <subcellularLocation>
        <location evidence="1">Mitochondrion inner membrane</location>
    </subcellularLocation>
</comment>
<comment type="similarity">
    <text evidence="2">Belongs to the cytochrome c oxidase VIIa family.</text>
</comment>
<dbReference type="Gene3D" id="4.10.91.10">
    <property type="entry name" value="Cytochrome c oxidase, subunit VIIa"/>
    <property type="match status" value="1"/>
</dbReference>
<dbReference type="GO" id="GO:0005743">
    <property type="term" value="C:mitochondrial inner membrane"/>
    <property type="evidence" value="ECO:0007669"/>
    <property type="project" value="UniProtKB-SubCell"/>
</dbReference>
<comment type="caution">
    <text evidence="7">The sequence shown here is derived from an EMBL/GenBank/DDBJ whole genome shotgun (WGS) entry which is preliminary data.</text>
</comment>
<evidence type="ECO:0000256" key="6">
    <source>
        <dbReference type="SAM" id="Phobius"/>
    </source>
</evidence>
<gene>
    <name evidence="7" type="ORF">CHS0354_038055</name>
</gene>
<keyword evidence="5 6" id="KW-0472">Membrane</keyword>
<evidence type="ECO:0000256" key="4">
    <source>
        <dbReference type="ARBA" id="ARBA00023128"/>
    </source>
</evidence>
<keyword evidence="6" id="KW-0812">Transmembrane</keyword>
<evidence type="ECO:0000256" key="2">
    <source>
        <dbReference type="ARBA" id="ARBA00009331"/>
    </source>
</evidence>
<protein>
    <submittedName>
        <fullName evidence="7">Uncharacterized protein</fullName>
    </submittedName>
</protein>
<keyword evidence="4" id="KW-0496">Mitochondrion</keyword>
<evidence type="ECO:0000256" key="3">
    <source>
        <dbReference type="ARBA" id="ARBA00022792"/>
    </source>
</evidence>
<keyword evidence="8" id="KW-1185">Reference proteome</keyword>
<dbReference type="Pfam" id="PF02238">
    <property type="entry name" value="COX7a"/>
    <property type="match status" value="1"/>
</dbReference>